<evidence type="ECO:0000313" key="1">
    <source>
        <dbReference type="EMBL" id="KAI3723914.1"/>
    </source>
</evidence>
<reference evidence="1 2" key="2">
    <citation type="journal article" date="2022" name="Mol. Ecol. Resour.">
        <title>The genomes of chicory, endive, great burdock and yacon provide insights into Asteraceae paleo-polyploidization history and plant inulin production.</title>
        <authorList>
            <person name="Fan W."/>
            <person name="Wang S."/>
            <person name="Wang H."/>
            <person name="Wang A."/>
            <person name="Jiang F."/>
            <person name="Liu H."/>
            <person name="Zhao H."/>
            <person name="Xu D."/>
            <person name="Zhang Y."/>
        </authorList>
    </citation>
    <scope>NUCLEOTIDE SEQUENCE [LARGE SCALE GENOMIC DNA]</scope>
    <source>
        <strain evidence="2">cv. Punajuju</strain>
        <tissue evidence="1">Leaves</tissue>
    </source>
</reference>
<keyword evidence="2" id="KW-1185">Reference proteome</keyword>
<accession>A0ACB9BPL3</accession>
<reference evidence="2" key="1">
    <citation type="journal article" date="2022" name="Mol. Ecol. Resour.">
        <title>The genomes of chicory, endive, great burdock and yacon provide insights into Asteraceae palaeo-polyploidization history and plant inulin production.</title>
        <authorList>
            <person name="Fan W."/>
            <person name="Wang S."/>
            <person name="Wang H."/>
            <person name="Wang A."/>
            <person name="Jiang F."/>
            <person name="Liu H."/>
            <person name="Zhao H."/>
            <person name="Xu D."/>
            <person name="Zhang Y."/>
        </authorList>
    </citation>
    <scope>NUCLEOTIDE SEQUENCE [LARGE SCALE GENOMIC DNA]</scope>
    <source>
        <strain evidence="2">cv. Punajuju</strain>
    </source>
</reference>
<proteinExistence type="predicted"/>
<dbReference type="EMBL" id="CM042014">
    <property type="protein sequence ID" value="KAI3723914.1"/>
    <property type="molecule type" value="Genomic_DNA"/>
</dbReference>
<organism evidence="1 2">
    <name type="scientific">Cichorium intybus</name>
    <name type="common">Chicory</name>
    <dbReference type="NCBI Taxonomy" id="13427"/>
    <lineage>
        <taxon>Eukaryota</taxon>
        <taxon>Viridiplantae</taxon>
        <taxon>Streptophyta</taxon>
        <taxon>Embryophyta</taxon>
        <taxon>Tracheophyta</taxon>
        <taxon>Spermatophyta</taxon>
        <taxon>Magnoliopsida</taxon>
        <taxon>eudicotyledons</taxon>
        <taxon>Gunneridae</taxon>
        <taxon>Pentapetalae</taxon>
        <taxon>asterids</taxon>
        <taxon>campanulids</taxon>
        <taxon>Asterales</taxon>
        <taxon>Asteraceae</taxon>
        <taxon>Cichorioideae</taxon>
        <taxon>Cichorieae</taxon>
        <taxon>Cichoriinae</taxon>
        <taxon>Cichorium</taxon>
    </lineage>
</organism>
<dbReference type="Proteomes" id="UP001055811">
    <property type="component" value="Linkage Group LG06"/>
</dbReference>
<name>A0ACB9BPL3_CICIN</name>
<evidence type="ECO:0000313" key="2">
    <source>
        <dbReference type="Proteomes" id="UP001055811"/>
    </source>
</evidence>
<gene>
    <name evidence="1" type="ORF">L2E82_35676</name>
</gene>
<comment type="caution">
    <text evidence="1">The sequence shown here is derived from an EMBL/GenBank/DDBJ whole genome shotgun (WGS) entry which is preliminary data.</text>
</comment>
<protein>
    <submittedName>
        <fullName evidence="1">Uncharacterized protein</fullName>
    </submittedName>
</protein>
<sequence>MESCPDPGTVPSIECIFAIGSDLHSDPLGYRFFCDSLLCVPFDVFPAVMAVLQLRSPFQFQNTSKTQTHVVCTRAASSVSSNEPITSPKSSDFGRLISKFKSEFVSFGLSGALALAYLTALRSISSFS</sequence>